<dbReference type="EMBL" id="JAUCGM010000160">
    <property type="protein sequence ID" value="MDM8562458.1"/>
    <property type="molecule type" value="Genomic_DNA"/>
</dbReference>
<organism evidence="1 2">
    <name type="scientific">Candidatus Marithioploca araucensis</name>
    <dbReference type="NCBI Taxonomy" id="70273"/>
    <lineage>
        <taxon>Bacteria</taxon>
        <taxon>Pseudomonadati</taxon>
        <taxon>Pseudomonadota</taxon>
        <taxon>Gammaproteobacteria</taxon>
        <taxon>Thiotrichales</taxon>
        <taxon>Thiotrichaceae</taxon>
        <taxon>Candidatus Marithioploca</taxon>
    </lineage>
</organism>
<proteinExistence type="predicted"/>
<dbReference type="Proteomes" id="UP001171945">
    <property type="component" value="Unassembled WGS sequence"/>
</dbReference>
<evidence type="ECO:0000313" key="1">
    <source>
        <dbReference type="EMBL" id="MDM8562458.1"/>
    </source>
</evidence>
<comment type="caution">
    <text evidence="1">The sequence shown here is derived from an EMBL/GenBank/DDBJ whole genome shotgun (WGS) entry which is preliminary data.</text>
</comment>
<gene>
    <name evidence="1" type="ORF">QUF54_03805</name>
</gene>
<keyword evidence="2" id="KW-1185">Reference proteome</keyword>
<name>A0ABT7VSE9_9GAMM</name>
<sequence>MVTFEEFSKIAELIEKNKQTSSEKVVCEYGDWFSTDGENFSKVDEDSNAFEVNDHCQLRYLGKGLQGFGIFKDDPTWVPLFDDIEQRRNAKVME</sequence>
<evidence type="ECO:0000313" key="2">
    <source>
        <dbReference type="Proteomes" id="UP001171945"/>
    </source>
</evidence>
<protein>
    <submittedName>
        <fullName evidence="1">Uncharacterized protein</fullName>
    </submittedName>
</protein>
<reference evidence="1" key="1">
    <citation type="submission" date="2023-06" db="EMBL/GenBank/DDBJ databases">
        <title>Uncultivated large filamentous bacteria from sulfidic sediments reveal new species and different genomic features in energy metabolism and defense.</title>
        <authorList>
            <person name="Fonseca A."/>
        </authorList>
    </citation>
    <scope>NUCLEOTIDE SEQUENCE</scope>
    <source>
        <strain evidence="1">HSG4</strain>
    </source>
</reference>
<accession>A0ABT7VSE9</accession>